<comment type="caution">
    <text evidence="9">The sequence shown here is derived from an EMBL/GenBank/DDBJ whole genome shotgun (WGS) entry which is preliminary data.</text>
</comment>
<gene>
    <name evidence="9" type="ORF">CA840_12455</name>
</gene>
<evidence type="ECO:0000256" key="8">
    <source>
        <dbReference type="SAM" id="Phobius"/>
    </source>
</evidence>
<sequence length="375" mass="39279">MNFFNVIAELLEASGFAALTWQNIAMILVSFVLFYLAIVKKFEPLLLLPISFGMFLVNLPLAGLMDEGGVIHIMSYGVKSNLFPCLVFMGVGAMTDFSPLIANPISLLLGAAAQLGIYVAFIFATQIGFTPTEAAAIGIIGGADGPTSIYIANNLAPHLLAPIAVAAYSYMALIPLIQPPIMKALTTKKERAVKMGQLRKVSKTEKIVFPIAVVLFCSLLLPSVAPLLGLLMLGNLFKESGVVQRLSDTAQNAMINIITIMLGLSVGAKADGATFLDVSTLKIIAMGLAAFCFSTAGGVLLGKLLYIITGGKINPLIGSAGVSAVPMAARVSQTVGAKENPTNFLLMHAMGPNVAGVIGSAVAAGFFMMIFKGTM</sequence>
<dbReference type="Pfam" id="PF03977">
    <property type="entry name" value="OAD_beta"/>
    <property type="match status" value="1"/>
</dbReference>
<feature type="transmembrane region" description="Helical" evidence="8">
    <location>
        <begin position="283"/>
        <end position="308"/>
    </location>
</feature>
<evidence type="ECO:0000256" key="6">
    <source>
        <dbReference type="ARBA" id="ARBA00023136"/>
    </source>
</evidence>
<evidence type="ECO:0000256" key="2">
    <source>
        <dbReference type="ARBA" id="ARBA00022475"/>
    </source>
</evidence>
<dbReference type="GO" id="GO:0005886">
    <property type="term" value="C:plasma membrane"/>
    <property type="evidence" value="ECO:0007669"/>
    <property type="project" value="UniProtKB-SubCell"/>
</dbReference>
<keyword evidence="5 8" id="KW-1133">Transmembrane helix</keyword>
<evidence type="ECO:0000256" key="1">
    <source>
        <dbReference type="ARBA" id="ARBA00004651"/>
    </source>
</evidence>
<feature type="transmembrane region" description="Helical" evidence="8">
    <location>
        <begin position="253"/>
        <end position="271"/>
    </location>
</feature>
<dbReference type="Proteomes" id="UP000225199">
    <property type="component" value="Unassembled WGS sequence"/>
</dbReference>
<evidence type="ECO:0000256" key="5">
    <source>
        <dbReference type="ARBA" id="ARBA00022989"/>
    </source>
</evidence>
<reference evidence="9 10" key="1">
    <citation type="submission" date="2017-06" db="EMBL/GenBank/DDBJ databases">
        <title>Draft genome sequence of Fusobacterium nucleatum subsp. polymorphum KCOM 1002 (=ChDC F175).</title>
        <authorList>
            <person name="Kook J.-K."/>
            <person name="Park S.-N."/>
            <person name="Lim Y.K."/>
            <person name="Roh H."/>
        </authorList>
    </citation>
    <scope>NUCLEOTIDE SEQUENCE [LARGE SCALE GENOMIC DNA]</scope>
    <source>
        <strain evidence="10">KCOM 1002 (ChDC F175)</strain>
    </source>
</reference>
<evidence type="ECO:0000313" key="10">
    <source>
        <dbReference type="Proteomes" id="UP000225199"/>
    </source>
</evidence>
<feature type="transmembrane region" description="Helical" evidence="8">
    <location>
        <begin position="163"/>
        <end position="186"/>
    </location>
</feature>
<feature type="transmembrane region" description="Helical" evidence="8">
    <location>
        <begin position="350"/>
        <end position="371"/>
    </location>
</feature>
<keyword evidence="7" id="KW-0813">Transport</keyword>
<dbReference type="EMBL" id="NIRJ01000001">
    <property type="protein sequence ID" value="PHH98023.1"/>
    <property type="molecule type" value="Genomic_DNA"/>
</dbReference>
<dbReference type="AlphaFoldDB" id="A0A2C6B1H1"/>
<dbReference type="RefSeq" id="WP_098979694.1">
    <property type="nucleotide sequence ID" value="NZ_NIRJ01000001.1"/>
</dbReference>
<protein>
    <submittedName>
        <fullName evidence="9">Glutaconyl-CoA decarboxylase subunit beta</fullName>
    </submittedName>
</protein>
<dbReference type="GO" id="GO:0016829">
    <property type="term" value="F:lyase activity"/>
    <property type="evidence" value="ECO:0007669"/>
    <property type="project" value="InterPro"/>
</dbReference>
<keyword evidence="6 7" id="KW-0472">Membrane</keyword>
<organism evidence="9 10">
    <name type="scientific">Fusobacterium nucleatum subsp. polymorphum</name>
    <name type="common">Fusobacterium polymorphum</name>
    <dbReference type="NCBI Taxonomy" id="76857"/>
    <lineage>
        <taxon>Bacteria</taxon>
        <taxon>Fusobacteriati</taxon>
        <taxon>Fusobacteriota</taxon>
        <taxon>Fusobacteriia</taxon>
        <taxon>Fusobacteriales</taxon>
        <taxon>Fusobacteriaceae</taxon>
        <taxon>Fusobacterium</taxon>
    </lineage>
</organism>
<name>A0A2C6B1H1_FUSNP</name>
<evidence type="ECO:0000313" key="9">
    <source>
        <dbReference type="EMBL" id="PHH98023.1"/>
    </source>
</evidence>
<keyword evidence="2 7" id="KW-1003">Cell membrane</keyword>
<keyword evidence="7" id="KW-0406">Ion transport</keyword>
<feature type="transmembrane region" description="Helical" evidence="8">
    <location>
        <begin position="71"/>
        <end position="93"/>
    </location>
</feature>
<comment type="subcellular location">
    <subcellularLocation>
        <location evidence="1">Cell membrane</location>
        <topology evidence="1">Multi-pass membrane protein</topology>
    </subcellularLocation>
</comment>
<dbReference type="GO" id="GO:0006814">
    <property type="term" value="P:sodium ion transport"/>
    <property type="evidence" value="ECO:0007669"/>
    <property type="project" value="UniProtKB-UniRule"/>
</dbReference>
<keyword evidence="4" id="KW-1278">Translocase</keyword>
<dbReference type="PIRSF" id="PIRSF015658">
    <property type="entry name" value="MmdB_OadB"/>
    <property type="match status" value="1"/>
</dbReference>
<accession>A0A2C6B1H1</accession>
<dbReference type="PANTHER" id="PTHR35806">
    <property type="entry name" value="OXALOACETATE DECARBOXYLASE BETA CHAIN 2"/>
    <property type="match status" value="1"/>
</dbReference>
<keyword evidence="3 8" id="KW-0812">Transmembrane</keyword>
<dbReference type="NCBIfam" id="TIGR01109">
    <property type="entry name" value="Na_pump_decarbB"/>
    <property type="match status" value="1"/>
</dbReference>
<dbReference type="InterPro" id="IPR005661">
    <property type="entry name" value="OadB_MmdB"/>
</dbReference>
<proteinExistence type="predicted"/>
<feature type="transmembrane region" description="Helical" evidence="8">
    <location>
        <begin position="45"/>
        <end position="65"/>
    </location>
</feature>
<feature type="transmembrane region" description="Helical" evidence="8">
    <location>
        <begin position="20"/>
        <end position="38"/>
    </location>
</feature>
<evidence type="ECO:0000256" key="3">
    <source>
        <dbReference type="ARBA" id="ARBA00022692"/>
    </source>
</evidence>
<keyword evidence="7" id="KW-0739">Sodium transport</keyword>
<keyword evidence="7" id="KW-0915">Sodium</keyword>
<feature type="transmembrane region" description="Helical" evidence="8">
    <location>
        <begin position="207"/>
        <end position="233"/>
    </location>
</feature>
<evidence type="ECO:0000256" key="4">
    <source>
        <dbReference type="ARBA" id="ARBA00022967"/>
    </source>
</evidence>
<dbReference type="PANTHER" id="PTHR35806:SF1">
    <property type="entry name" value="OXALOACETATE DECARBOXYLASE BETA CHAIN 2"/>
    <property type="match status" value="1"/>
</dbReference>
<evidence type="ECO:0000256" key="7">
    <source>
        <dbReference type="PIRNR" id="PIRNR015658"/>
    </source>
</evidence>
<feature type="transmembrane region" description="Helical" evidence="8">
    <location>
        <begin position="105"/>
        <end position="124"/>
    </location>
</feature>